<keyword evidence="1" id="KW-0472">Membrane</keyword>
<dbReference type="Proteomes" id="UP000290204">
    <property type="component" value="Unassembled WGS sequence"/>
</dbReference>
<keyword evidence="1" id="KW-1133">Transmembrane helix</keyword>
<gene>
    <name evidence="2" type="ORF">ESA94_11905</name>
</gene>
<name>A0A4Q1CHF4_9BACT</name>
<proteinExistence type="predicted"/>
<dbReference type="AlphaFoldDB" id="A0A4Q1CHF4"/>
<accession>A0A4Q1CHF4</accession>
<protein>
    <submittedName>
        <fullName evidence="2">Uncharacterized protein</fullName>
    </submittedName>
</protein>
<dbReference type="RefSeq" id="WP_129131130.1">
    <property type="nucleotide sequence ID" value="NZ_SDHW01000003.1"/>
</dbReference>
<keyword evidence="3" id="KW-1185">Reference proteome</keyword>
<sequence length="82" mass="9631">MSIILLGAYTARLELFKFFFFFSFGMLIWSCYLFYESSGSNSRKKKKKRAVILMVLSSVIVAGMSVIWFLSKTNIGEYWFRK</sequence>
<reference evidence="2 3" key="1">
    <citation type="submission" date="2019-01" db="EMBL/GenBank/DDBJ databases">
        <title>Lacibacter sp. strain TTM-7.</title>
        <authorList>
            <person name="Chen W.-M."/>
        </authorList>
    </citation>
    <scope>NUCLEOTIDE SEQUENCE [LARGE SCALE GENOMIC DNA]</scope>
    <source>
        <strain evidence="2 3">TTM-7</strain>
    </source>
</reference>
<evidence type="ECO:0000256" key="1">
    <source>
        <dbReference type="SAM" id="Phobius"/>
    </source>
</evidence>
<dbReference type="OrthoDB" id="9867139at2"/>
<feature type="transmembrane region" description="Helical" evidence="1">
    <location>
        <begin position="15"/>
        <end position="35"/>
    </location>
</feature>
<feature type="transmembrane region" description="Helical" evidence="1">
    <location>
        <begin position="50"/>
        <end position="70"/>
    </location>
</feature>
<evidence type="ECO:0000313" key="3">
    <source>
        <dbReference type="Proteomes" id="UP000290204"/>
    </source>
</evidence>
<comment type="caution">
    <text evidence="2">The sequence shown here is derived from an EMBL/GenBank/DDBJ whole genome shotgun (WGS) entry which is preliminary data.</text>
</comment>
<dbReference type="EMBL" id="SDHW01000003">
    <property type="protein sequence ID" value="RXK59756.1"/>
    <property type="molecule type" value="Genomic_DNA"/>
</dbReference>
<organism evidence="2 3">
    <name type="scientific">Lacibacter luteus</name>
    <dbReference type="NCBI Taxonomy" id="2508719"/>
    <lineage>
        <taxon>Bacteria</taxon>
        <taxon>Pseudomonadati</taxon>
        <taxon>Bacteroidota</taxon>
        <taxon>Chitinophagia</taxon>
        <taxon>Chitinophagales</taxon>
        <taxon>Chitinophagaceae</taxon>
        <taxon>Lacibacter</taxon>
    </lineage>
</organism>
<evidence type="ECO:0000313" key="2">
    <source>
        <dbReference type="EMBL" id="RXK59756.1"/>
    </source>
</evidence>
<keyword evidence="1" id="KW-0812">Transmembrane</keyword>